<evidence type="ECO:0000313" key="2">
    <source>
        <dbReference type="Proteomes" id="UP001148737"/>
    </source>
</evidence>
<reference evidence="1" key="1">
    <citation type="submission" date="2022-07" db="EMBL/GenBank/DDBJ databases">
        <title>Genome Sequence of Lecanicillium saksenae.</title>
        <authorList>
            <person name="Buettner E."/>
        </authorList>
    </citation>
    <scope>NUCLEOTIDE SEQUENCE</scope>
    <source>
        <strain evidence="1">VT-O1</strain>
    </source>
</reference>
<accession>A0ACC1QZT1</accession>
<organism evidence="1 2">
    <name type="scientific">Lecanicillium saksenae</name>
    <dbReference type="NCBI Taxonomy" id="468837"/>
    <lineage>
        <taxon>Eukaryota</taxon>
        <taxon>Fungi</taxon>
        <taxon>Dikarya</taxon>
        <taxon>Ascomycota</taxon>
        <taxon>Pezizomycotina</taxon>
        <taxon>Sordariomycetes</taxon>
        <taxon>Hypocreomycetidae</taxon>
        <taxon>Hypocreales</taxon>
        <taxon>Cordycipitaceae</taxon>
        <taxon>Lecanicillium</taxon>
    </lineage>
</organism>
<name>A0ACC1QZT1_9HYPO</name>
<comment type="caution">
    <text evidence="1">The sequence shown here is derived from an EMBL/GenBank/DDBJ whole genome shotgun (WGS) entry which is preliminary data.</text>
</comment>
<keyword evidence="2" id="KW-1185">Reference proteome</keyword>
<dbReference type="EMBL" id="JANAKD010000215">
    <property type="protein sequence ID" value="KAJ3496155.1"/>
    <property type="molecule type" value="Genomic_DNA"/>
</dbReference>
<protein>
    <submittedName>
        <fullName evidence="1">Uncharacterized protein</fullName>
    </submittedName>
</protein>
<dbReference type="Proteomes" id="UP001148737">
    <property type="component" value="Unassembled WGS sequence"/>
</dbReference>
<gene>
    <name evidence="1" type="ORF">NLG97_g2865</name>
</gene>
<sequence length="424" mass="46426">MAISGSKHFARPAPKVALPPSANTVLVRAIDTESKMVCNANAFVQPTIAGHEKLNFTTMCFLLERPSASGAEYVLFDCGLRKDFWNTTPVIQRKIGSFVPGIDVPRGVDEILTGQGFNLSNLTANEYLQPTEAMVWSHWHWDHIGDGAKYPPSTDIVVGPGFTKNFVPGWPKDPNGRVPASSLEGHRIHELDFPLEVGGFPAQDYFGDGSFYILDVPGHAVGHICGLARTTPDTFIFMGGDCSHYAGMIRPTQYVPLPDTIPADQLDPHYPPACPCSAFTAIHPLVASEGCGDHTQASSEARSKPFYNVSRNPNGAYEFGDLAQDSVDKVKILDAQENVFVCLAHDGALGEVLPLYNKNANAAINDWKIRGYKDKTRWEFLNELPRDGLPGRPPLTLGLWRNGNRVVWHSEEGLIEVSTSSEVD</sequence>
<proteinExistence type="predicted"/>
<evidence type="ECO:0000313" key="1">
    <source>
        <dbReference type="EMBL" id="KAJ3496155.1"/>
    </source>
</evidence>